<dbReference type="GO" id="GO:0008270">
    <property type="term" value="F:zinc ion binding"/>
    <property type="evidence" value="ECO:0007669"/>
    <property type="project" value="UniProtKB-KW"/>
</dbReference>
<evidence type="ECO:0000256" key="3">
    <source>
        <dbReference type="ARBA" id="ARBA00022833"/>
    </source>
</evidence>
<dbReference type="InterPro" id="IPR013083">
    <property type="entry name" value="Znf_RING/FYVE/PHD"/>
</dbReference>
<dbReference type="EMBL" id="JAPWTK010000020">
    <property type="protein sequence ID" value="KAJ8957864.1"/>
    <property type="molecule type" value="Genomic_DNA"/>
</dbReference>
<dbReference type="AlphaFoldDB" id="A0AAV8Z3N1"/>
<dbReference type="InterPro" id="IPR001841">
    <property type="entry name" value="Znf_RING"/>
</dbReference>
<dbReference type="GO" id="GO:0005737">
    <property type="term" value="C:cytoplasm"/>
    <property type="evidence" value="ECO:0007669"/>
    <property type="project" value="TreeGrafter"/>
</dbReference>
<dbReference type="SUPFAM" id="SSF49599">
    <property type="entry name" value="TRAF domain-like"/>
    <property type="match status" value="1"/>
</dbReference>
<keyword evidence="2 4" id="KW-0863">Zinc-finger</keyword>
<dbReference type="SUPFAM" id="SSF57850">
    <property type="entry name" value="RING/U-box"/>
    <property type="match status" value="1"/>
</dbReference>
<dbReference type="InterPro" id="IPR049548">
    <property type="entry name" value="Sina-like_RING"/>
</dbReference>
<organism evidence="6 7">
    <name type="scientific">Aromia moschata</name>
    <dbReference type="NCBI Taxonomy" id="1265417"/>
    <lineage>
        <taxon>Eukaryota</taxon>
        <taxon>Metazoa</taxon>
        <taxon>Ecdysozoa</taxon>
        <taxon>Arthropoda</taxon>
        <taxon>Hexapoda</taxon>
        <taxon>Insecta</taxon>
        <taxon>Pterygota</taxon>
        <taxon>Neoptera</taxon>
        <taxon>Endopterygota</taxon>
        <taxon>Coleoptera</taxon>
        <taxon>Polyphaga</taxon>
        <taxon>Cucujiformia</taxon>
        <taxon>Chrysomeloidea</taxon>
        <taxon>Cerambycidae</taxon>
        <taxon>Cerambycinae</taxon>
        <taxon>Callichromatini</taxon>
        <taxon>Aromia</taxon>
    </lineage>
</organism>
<reference evidence="6" key="1">
    <citation type="journal article" date="2023" name="Insect Mol. Biol.">
        <title>Genome sequencing provides insights into the evolution of gene families encoding plant cell wall-degrading enzymes in longhorned beetles.</title>
        <authorList>
            <person name="Shin N.R."/>
            <person name="Okamura Y."/>
            <person name="Kirsch R."/>
            <person name="Pauchet Y."/>
        </authorList>
    </citation>
    <scope>NUCLEOTIDE SEQUENCE</scope>
    <source>
        <strain evidence="6">AMC_N1</strain>
    </source>
</reference>
<dbReference type="PROSITE" id="PS50089">
    <property type="entry name" value="ZF_RING_2"/>
    <property type="match status" value="1"/>
</dbReference>
<evidence type="ECO:0000256" key="4">
    <source>
        <dbReference type="PROSITE-ProRule" id="PRU00175"/>
    </source>
</evidence>
<gene>
    <name evidence="6" type="ORF">NQ318_001860</name>
</gene>
<evidence type="ECO:0000256" key="2">
    <source>
        <dbReference type="ARBA" id="ARBA00022771"/>
    </source>
</evidence>
<keyword evidence="3" id="KW-0862">Zinc</keyword>
<proteinExistence type="predicted"/>
<keyword evidence="7" id="KW-1185">Reference proteome</keyword>
<evidence type="ECO:0000313" key="6">
    <source>
        <dbReference type="EMBL" id="KAJ8957864.1"/>
    </source>
</evidence>
<evidence type="ECO:0000259" key="5">
    <source>
        <dbReference type="PROSITE" id="PS50089"/>
    </source>
</evidence>
<feature type="domain" description="RING-type" evidence="5">
    <location>
        <begin position="305"/>
        <end position="340"/>
    </location>
</feature>
<evidence type="ECO:0000313" key="7">
    <source>
        <dbReference type="Proteomes" id="UP001162162"/>
    </source>
</evidence>
<dbReference type="PANTHER" id="PTHR45877:SF2">
    <property type="entry name" value="E3 UBIQUITIN-PROTEIN LIGASE SINA-RELATED"/>
    <property type="match status" value="1"/>
</dbReference>
<evidence type="ECO:0000256" key="1">
    <source>
        <dbReference type="ARBA" id="ARBA00022723"/>
    </source>
</evidence>
<comment type="caution">
    <text evidence="6">The sequence shown here is derived from an EMBL/GenBank/DDBJ whole genome shotgun (WGS) entry which is preliminary data.</text>
</comment>
<dbReference type="GO" id="GO:0043161">
    <property type="term" value="P:proteasome-mediated ubiquitin-dependent protein catabolic process"/>
    <property type="evidence" value="ECO:0007669"/>
    <property type="project" value="TreeGrafter"/>
</dbReference>
<dbReference type="GO" id="GO:0031624">
    <property type="term" value="F:ubiquitin conjugating enzyme binding"/>
    <property type="evidence" value="ECO:0007669"/>
    <property type="project" value="TreeGrafter"/>
</dbReference>
<dbReference type="GO" id="GO:0061630">
    <property type="term" value="F:ubiquitin protein ligase activity"/>
    <property type="evidence" value="ECO:0007669"/>
    <property type="project" value="TreeGrafter"/>
</dbReference>
<dbReference type="Pfam" id="PF21362">
    <property type="entry name" value="Sina_RING"/>
    <property type="match status" value="1"/>
</dbReference>
<dbReference type="Gene3D" id="3.30.40.10">
    <property type="entry name" value="Zinc/RING finger domain, C3HC4 (zinc finger)"/>
    <property type="match status" value="2"/>
</dbReference>
<dbReference type="PANTHER" id="PTHR45877">
    <property type="entry name" value="E3 UBIQUITIN-PROTEIN LIGASE SIAH2"/>
    <property type="match status" value="1"/>
</dbReference>
<dbReference type="Proteomes" id="UP001162162">
    <property type="component" value="Unassembled WGS sequence"/>
</dbReference>
<dbReference type="InterPro" id="IPR004162">
    <property type="entry name" value="SINA-like_animal"/>
</dbReference>
<keyword evidence="1" id="KW-0479">Metal-binding</keyword>
<accession>A0AAV8Z3N1</accession>
<protein>
    <recommendedName>
        <fullName evidence="5">RING-type domain-containing protein</fullName>
    </recommendedName>
</protein>
<name>A0AAV8Z3N1_9CUCU</name>
<sequence length="389" mass="44810">MTVDRVVSERTAMGSKIVIPNESIESFRCSLCQNYLSVPPVMIITKDGEQQKCGRCRDVRTKLNVRNKFYENLVKLSSFPCIYPKCAGRIQWGDVEDHERLCPNRTVACPIFLHNCDETVEVSDYKSHCVTKHPNFLYFEKFVYNGIKFGFYYVRILVKHELPFLIYVNAEKDDFWISVLSFYPLMTENWKYDVRLSSGETGGPFLLYEKQEVIPYDEKEHCSRCVLGSCELKYHPYSKMYRIEPEDVKTTIIDAEKAINLLETESFLCTVTLIDDGKLDYNVEKPVNDICLDTNIKLMRRILQCPICMEYMVAPIYTCATGHAICKACKPKVENCPTCKAEISTTRVFALEEISENVEIPCQYTGNGCNFLGNVERICRHEEVCSNAP</sequence>